<feature type="region of interest" description="Disordered" evidence="5">
    <location>
        <begin position="296"/>
        <end position="358"/>
    </location>
</feature>
<dbReference type="InterPro" id="IPR035979">
    <property type="entry name" value="RBD_domain_sf"/>
</dbReference>
<evidence type="ECO:0000256" key="4">
    <source>
        <dbReference type="PROSITE-ProRule" id="PRU00176"/>
    </source>
</evidence>
<sequence length="531" mass="61763">MSSVIQKRLFVGNIFQDADDCYSELLNRFSKFGDCQNAEFEKHDHFAFIDVKFNDEAAFHKLKKSFNNVKFKGNILKIDEAKPSWESSWAVQHAKDLQENIVQTAKMKKKNWEHYKKMENVAKSWKDHKEVISGRMREIPRKRGQSKNITFRINVDGSLKVYKCYKTKLWGYERNKELNDLVYKFTNNFWKNGYDHIVDRLDYSHAAKTIRFSNGLKQLTVSQSENAGDGNTDSDENVSEEEKEKNNDVLNGLLKGFDFDKPMALNDSEDEFIEQDEAGEGNVTEREEEVLEEVLEEAEEENDSEEEDTVMQEAVEAHVPEEEDAVIEKAIEEDVPEEEDAVVDESPEQIVPEEDDVIVQEAPEEIEEQDDDEEEDHEFIPTFTKEVGQGTISNTETLRTLFNPNETEPVSEFKLIEDSDNDIDHAKDIDVQQQEEEPRNLHALEADSTMAQISKDKDSKNFLFFPHLQSPFLVGQTQLSKVRASENETILSTWDDEFWANRGNWTRDMRRKMKDAQKHRKRKQSKNGFLL</sequence>
<evidence type="ECO:0000256" key="3">
    <source>
        <dbReference type="ARBA" id="ARBA00023242"/>
    </source>
</evidence>
<evidence type="ECO:0000256" key="5">
    <source>
        <dbReference type="SAM" id="MobiDB-lite"/>
    </source>
</evidence>
<feature type="compositionally biased region" description="Acidic residues" evidence="5">
    <location>
        <begin position="296"/>
        <end position="310"/>
    </location>
</feature>
<evidence type="ECO:0000256" key="2">
    <source>
        <dbReference type="ARBA" id="ARBA00022884"/>
    </source>
</evidence>
<dbReference type="AlphaFoldDB" id="A0AA35NMC7"/>
<evidence type="ECO:0000256" key="1">
    <source>
        <dbReference type="ARBA" id="ARBA00004604"/>
    </source>
</evidence>
<feature type="region of interest" description="Disordered" evidence="5">
    <location>
        <begin position="511"/>
        <end position="531"/>
    </location>
</feature>
<dbReference type="InterPro" id="IPR012677">
    <property type="entry name" value="Nucleotide-bd_a/b_plait_sf"/>
</dbReference>
<evidence type="ECO:0000313" key="7">
    <source>
        <dbReference type="EMBL" id="CAI4050874.1"/>
    </source>
</evidence>
<comment type="subcellular location">
    <subcellularLocation>
        <location evidence="1">Nucleus</location>
        <location evidence="1">Nucleolus</location>
    </subcellularLocation>
</comment>
<dbReference type="GO" id="GO:0003723">
    <property type="term" value="F:RNA binding"/>
    <property type="evidence" value="ECO:0007669"/>
    <property type="project" value="UniProtKB-UniRule"/>
</dbReference>
<keyword evidence="3" id="KW-0539">Nucleus</keyword>
<feature type="compositionally biased region" description="Basic residues" evidence="5">
    <location>
        <begin position="511"/>
        <end position="525"/>
    </location>
</feature>
<dbReference type="InterPro" id="IPR034138">
    <property type="entry name" value="NOP8_RRM"/>
</dbReference>
<dbReference type="Proteomes" id="UP001162090">
    <property type="component" value="Chromosome 15"/>
</dbReference>
<reference evidence="7" key="1">
    <citation type="submission" date="2022-10" db="EMBL/GenBank/DDBJ databases">
        <authorList>
            <person name="Byrne P K."/>
        </authorList>
    </citation>
    <scope>NUCLEOTIDE SEQUENCE</scope>
    <source>
        <strain evidence="7">CBS7001</strain>
    </source>
</reference>
<feature type="compositionally biased region" description="Basic and acidic residues" evidence="5">
    <location>
        <begin position="315"/>
        <end position="332"/>
    </location>
</feature>
<dbReference type="GO" id="GO:0005730">
    <property type="term" value="C:nucleolus"/>
    <property type="evidence" value="ECO:0007669"/>
    <property type="project" value="UniProtKB-SubCell"/>
</dbReference>
<evidence type="ECO:0000313" key="8">
    <source>
        <dbReference type="Proteomes" id="UP001162090"/>
    </source>
</evidence>
<feature type="region of interest" description="Disordered" evidence="5">
    <location>
        <begin position="221"/>
        <end position="247"/>
    </location>
</feature>
<feature type="compositionally biased region" description="Polar residues" evidence="5">
    <location>
        <begin position="221"/>
        <end position="231"/>
    </location>
</feature>
<dbReference type="SUPFAM" id="SSF54928">
    <property type="entry name" value="RNA-binding domain, RBD"/>
    <property type="match status" value="1"/>
</dbReference>
<gene>
    <name evidence="7" type="primary">SUVC15G0120</name>
    <name evidence="7" type="ORF">SUVC_15G0120</name>
</gene>
<organism evidence="7 8">
    <name type="scientific">Saccharomyces uvarum</name>
    <name type="common">Yeast</name>
    <name type="synonym">Saccharomyces bayanus var. uvarum</name>
    <dbReference type="NCBI Taxonomy" id="230603"/>
    <lineage>
        <taxon>Eukaryota</taxon>
        <taxon>Fungi</taxon>
        <taxon>Dikarya</taxon>
        <taxon>Ascomycota</taxon>
        <taxon>Saccharomycotina</taxon>
        <taxon>Saccharomycetes</taxon>
        <taxon>Saccharomycetales</taxon>
        <taxon>Saccharomycetaceae</taxon>
        <taxon>Saccharomyces</taxon>
    </lineage>
</organism>
<protein>
    <recommendedName>
        <fullName evidence="6">RRM domain-containing protein</fullName>
    </recommendedName>
</protein>
<accession>A0AA35NMC7</accession>
<proteinExistence type="predicted"/>
<feature type="domain" description="RRM" evidence="6">
    <location>
        <begin position="7"/>
        <end position="83"/>
    </location>
</feature>
<dbReference type="CDD" id="cd12226">
    <property type="entry name" value="RRM_NOL8"/>
    <property type="match status" value="1"/>
</dbReference>
<dbReference type="InterPro" id="IPR000504">
    <property type="entry name" value="RRM_dom"/>
</dbReference>
<dbReference type="PROSITE" id="PS50102">
    <property type="entry name" value="RRM"/>
    <property type="match status" value="1"/>
</dbReference>
<dbReference type="EMBL" id="OX365926">
    <property type="protein sequence ID" value="CAI4050874.1"/>
    <property type="molecule type" value="Genomic_DNA"/>
</dbReference>
<keyword evidence="2 4" id="KW-0694">RNA-binding</keyword>
<dbReference type="Gene3D" id="3.30.70.330">
    <property type="match status" value="1"/>
</dbReference>
<feature type="compositionally biased region" description="Acidic residues" evidence="5">
    <location>
        <begin position="333"/>
        <end position="358"/>
    </location>
</feature>
<evidence type="ECO:0000259" key="6">
    <source>
        <dbReference type="PROSITE" id="PS50102"/>
    </source>
</evidence>
<name>A0AA35NMC7_SACUV</name>